<evidence type="ECO:0000313" key="5">
    <source>
        <dbReference type="EMBL" id="KAF2582582.1"/>
    </source>
</evidence>
<dbReference type="PANTHER" id="PTHR19849">
    <property type="entry name" value="PHOSPHOLIPASE A-2-ACTIVATING PROTEIN"/>
    <property type="match status" value="1"/>
</dbReference>
<dbReference type="Gene3D" id="2.130.10.10">
    <property type="entry name" value="YVTN repeat-like/Quinoprotein amine dehydrogenase"/>
    <property type="match status" value="1"/>
</dbReference>
<keyword evidence="2 4" id="KW-0853">WD repeat</keyword>
<dbReference type="InterPro" id="IPR015943">
    <property type="entry name" value="WD40/YVTN_repeat-like_dom_sf"/>
</dbReference>
<dbReference type="GO" id="GO:0043130">
    <property type="term" value="F:ubiquitin binding"/>
    <property type="evidence" value="ECO:0007669"/>
    <property type="project" value="TreeGrafter"/>
</dbReference>
<evidence type="ECO:0000256" key="1">
    <source>
        <dbReference type="ARBA" id="ARBA00022490"/>
    </source>
</evidence>
<dbReference type="EMBL" id="QGKW02001660">
    <property type="protein sequence ID" value="KAF2582582.1"/>
    <property type="molecule type" value="Genomic_DNA"/>
</dbReference>
<evidence type="ECO:0000256" key="4">
    <source>
        <dbReference type="PROSITE-ProRule" id="PRU00221"/>
    </source>
</evidence>
<name>A0A8S9JM42_BRACR</name>
<evidence type="ECO:0000256" key="2">
    <source>
        <dbReference type="ARBA" id="ARBA00022574"/>
    </source>
</evidence>
<dbReference type="Pfam" id="PF00400">
    <property type="entry name" value="WD40"/>
    <property type="match status" value="2"/>
</dbReference>
<dbReference type="SUPFAM" id="SSF50978">
    <property type="entry name" value="WD40 repeat-like"/>
    <property type="match status" value="1"/>
</dbReference>
<sequence length="621" mass="70873">MQVTGLAVDGEYIVSSSADQTLRRLTKDRIESWDAHESSIHAVLNLPCGQLLSGTVRGSIIRWNRLGNCIKKMTGHTSAVYSVDFHASSGLLVSGSEDHHAKIWNDKGIVQSLEHPGCVWDAKFLESGDIVTACSDGVARVWTARDGMIADQTEIDDFDTQLSETKRVKKEFAFFKDAENCPLPKHQTRIESFVKRINMALKLENGDNELSPQHRYILGHPDLFTDPDRSYLEKQHFTFFDTAWRNRQCTFTDSNGNNVGEQRPEVRNIPYERKFDVADTTMIELLQTRTRHPNCPKNVLVISADRDFNMRRSIYKRRKEGMIDGGGLLTKVSHGEWKAQEGAFTRGLREVEEEVETLQEEDGSENVKDEEEEDCYDDSANVDARDGIIADQTGIDDFDTQLSVEVKVIDAVNRNPLCDSHNPLNLDYIDDNKCYHVGYKMRKLASELVLRSLMLREHSVRDVVLITSDYHFLLPIQYLQDEFWCNVMVVKARDGIIADQTGIDDFDTQLSVEVKVIDAVNRNPLCDSHNPLNLDYIDDNKCYHVGYKMRKLASELVLRSLMLREHSVRDVVLITSDYHFLLPIQYLQDEFWCNVMVVKGKDADLGLPSRVIWDDALVEDA</sequence>
<dbReference type="InterPro" id="IPR001680">
    <property type="entry name" value="WD40_rpt"/>
</dbReference>
<reference evidence="5" key="1">
    <citation type="submission" date="2019-12" db="EMBL/GenBank/DDBJ databases">
        <title>Genome sequencing and annotation of Brassica cretica.</title>
        <authorList>
            <person name="Studholme D.J."/>
            <person name="Sarris P.F."/>
        </authorList>
    </citation>
    <scope>NUCLEOTIDE SEQUENCE</scope>
    <source>
        <strain evidence="5">PFS-001/15</strain>
        <tissue evidence="5">Leaf</tissue>
    </source>
</reference>
<dbReference type="PROSITE" id="PS50082">
    <property type="entry name" value="WD_REPEATS_2"/>
    <property type="match status" value="1"/>
</dbReference>
<keyword evidence="1" id="KW-0963">Cytoplasm</keyword>
<evidence type="ECO:0000256" key="3">
    <source>
        <dbReference type="ARBA" id="ARBA00022737"/>
    </source>
</evidence>
<dbReference type="GO" id="GO:0010992">
    <property type="term" value="P:ubiquitin recycling"/>
    <property type="evidence" value="ECO:0007669"/>
    <property type="project" value="TreeGrafter"/>
</dbReference>
<dbReference type="Proteomes" id="UP000712281">
    <property type="component" value="Unassembled WGS sequence"/>
</dbReference>
<dbReference type="InterPro" id="IPR036322">
    <property type="entry name" value="WD40_repeat_dom_sf"/>
</dbReference>
<feature type="repeat" description="WD" evidence="4">
    <location>
        <begin position="73"/>
        <end position="105"/>
    </location>
</feature>
<dbReference type="GO" id="GO:0043161">
    <property type="term" value="P:proteasome-mediated ubiquitin-dependent protein catabolic process"/>
    <property type="evidence" value="ECO:0007669"/>
    <property type="project" value="TreeGrafter"/>
</dbReference>
<accession>A0A8S9JM42</accession>
<comment type="caution">
    <text evidence="5">The sequence shown here is derived from an EMBL/GenBank/DDBJ whole genome shotgun (WGS) entry which is preliminary data.</text>
</comment>
<dbReference type="GO" id="GO:0005737">
    <property type="term" value="C:cytoplasm"/>
    <property type="evidence" value="ECO:0007669"/>
    <property type="project" value="TreeGrafter"/>
</dbReference>
<evidence type="ECO:0000313" key="6">
    <source>
        <dbReference type="Proteomes" id="UP000712281"/>
    </source>
</evidence>
<dbReference type="GO" id="GO:0005634">
    <property type="term" value="C:nucleus"/>
    <property type="evidence" value="ECO:0007669"/>
    <property type="project" value="TreeGrafter"/>
</dbReference>
<dbReference type="PANTHER" id="PTHR19849:SF0">
    <property type="entry name" value="PHOSPHOLIPASE A-2-ACTIVATING PROTEIN"/>
    <property type="match status" value="1"/>
</dbReference>
<gene>
    <name evidence="5" type="ORF">F2Q68_00000714</name>
</gene>
<dbReference type="PROSITE" id="PS50294">
    <property type="entry name" value="WD_REPEATS_REGION"/>
    <property type="match status" value="1"/>
</dbReference>
<keyword evidence="3" id="KW-0677">Repeat</keyword>
<proteinExistence type="predicted"/>
<dbReference type="AlphaFoldDB" id="A0A8S9JM42"/>
<organism evidence="5 6">
    <name type="scientific">Brassica cretica</name>
    <name type="common">Mustard</name>
    <dbReference type="NCBI Taxonomy" id="69181"/>
    <lineage>
        <taxon>Eukaryota</taxon>
        <taxon>Viridiplantae</taxon>
        <taxon>Streptophyta</taxon>
        <taxon>Embryophyta</taxon>
        <taxon>Tracheophyta</taxon>
        <taxon>Spermatophyta</taxon>
        <taxon>Magnoliopsida</taxon>
        <taxon>eudicotyledons</taxon>
        <taxon>Gunneridae</taxon>
        <taxon>Pentapetalae</taxon>
        <taxon>rosids</taxon>
        <taxon>malvids</taxon>
        <taxon>Brassicales</taxon>
        <taxon>Brassicaceae</taxon>
        <taxon>Brassiceae</taxon>
        <taxon>Brassica</taxon>
    </lineage>
</organism>
<dbReference type="SMART" id="SM00320">
    <property type="entry name" value="WD40"/>
    <property type="match status" value="3"/>
</dbReference>
<protein>
    <submittedName>
        <fullName evidence="5">Uncharacterized protein</fullName>
    </submittedName>
</protein>